<dbReference type="Gene3D" id="2.20.25.240">
    <property type="match status" value="2"/>
</dbReference>
<dbReference type="Proteomes" id="UP001549921">
    <property type="component" value="Unassembled WGS sequence"/>
</dbReference>
<evidence type="ECO:0000313" key="5">
    <source>
        <dbReference type="EMBL" id="KAL0831914.1"/>
    </source>
</evidence>
<dbReference type="GO" id="GO:0008270">
    <property type="term" value="F:zinc ion binding"/>
    <property type="evidence" value="ECO:0007669"/>
    <property type="project" value="UniProtKB-KW"/>
</dbReference>
<evidence type="ECO:0000256" key="2">
    <source>
        <dbReference type="ARBA" id="ARBA00022771"/>
    </source>
</evidence>
<proteinExistence type="predicted"/>
<evidence type="ECO:0000256" key="1">
    <source>
        <dbReference type="ARBA" id="ARBA00022723"/>
    </source>
</evidence>
<dbReference type="InterPro" id="IPR007588">
    <property type="entry name" value="Znf_FLYWCH"/>
</dbReference>
<evidence type="ECO:0000313" key="6">
    <source>
        <dbReference type="Proteomes" id="UP001549921"/>
    </source>
</evidence>
<gene>
    <name evidence="5" type="ORF">ABMA28_001433</name>
</gene>
<dbReference type="AlphaFoldDB" id="A0ABD0T1Y4"/>
<dbReference type="EMBL" id="JBEDNZ010000011">
    <property type="protein sequence ID" value="KAL0831914.1"/>
    <property type="molecule type" value="Genomic_DNA"/>
</dbReference>
<protein>
    <recommendedName>
        <fullName evidence="4">FLYWCH-type domain-containing protein</fullName>
    </recommendedName>
</protein>
<sequence length="126" mass="15059">MLVDGYKYSCKDTRTVGKLSKRRWHCSTHNARGCRAVINTIGDEEYEIIKMNREHSHEGKRLLLIDGFRFAKEKQFTNGKIRWHCSTHHNHHTRCKAFVHTFFDEILRLNNNHTHDTPKRTWTKPM</sequence>
<organism evidence="5 6">
    <name type="scientific">Loxostege sticticalis</name>
    <name type="common">Beet webworm moth</name>
    <dbReference type="NCBI Taxonomy" id="481309"/>
    <lineage>
        <taxon>Eukaryota</taxon>
        <taxon>Metazoa</taxon>
        <taxon>Ecdysozoa</taxon>
        <taxon>Arthropoda</taxon>
        <taxon>Hexapoda</taxon>
        <taxon>Insecta</taxon>
        <taxon>Pterygota</taxon>
        <taxon>Neoptera</taxon>
        <taxon>Endopterygota</taxon>
        <taxon>Lepidoptera</taxon>
        <taxon>Glossata</taxon>
        <taxon>Ditrysia</taxon>
        <taxon>Pyraloidea</taxon>
        <taxon>Crambidae</taxon>
        <taxon>Pyraustinae</taxon>
        <taxon>Loxostege</taxon>
    </lineage>
</organism>
<dbReference type="Pfam" id="PF04500">
    <property type="entry name" value="FLYWCH"/>
    <property type="match status" value="2"/>
</dbReference>
<reference evidence="5 6" key="1">
    <citation type="submission" date="2024-06" db="EMBL/GenBank/DDBJ databases">
        <title>A chromosome-level genome assembly of beet webworm, Loxostege sticticalis.</title>
        <authorList>
            <person name="Zhang Y."/>
        </authorList>
    </citation>
    <scope>NUCLEOTIDE SEQUENCE [LARGE SCALE GENOMIC DNA]</scope>
    <source>
        <strain evidence="5">AQ028</strain>
        <tissue evidence="5">Male pupae</tissue>
    </source>
</reference>
<keyword evidence="1" id="KW-0479">Metal-binding</keyword>
<keyword evidence="2" id="KW-0863">Zinc-finger</keyword>
<name>A0ABD0T1Y4_LOXSC</name>
<comment type="caution">
    <text evidence="5">The sequence shown here is derived from an EMBL/GenBank/DDBJ whole genome shotgun (WGS) entry which is preliminary data.</text>
</comment>
<feature type="domain" description="FLYWCH-type" evidence="4">
    <location>
        <begin position="2"/>
        <end position="57"/>
    </location>
</feature>
<evidence type="ECO:0000256" key="3">
    <source>
        <dbReference type="ARBA" id="ARBA00022833"/>
    </source>
</evidence>
<evidence type="ECO:0000259" key="4">
    <source>
        <dbReference type="Pfam" id="PF04500"/>
    </source>
</evidence>
<keyword evidence="3" id="KW-0862">Zinc</keyword>
<feature type="domain" description="FLYWCH-type" evidence="4">
    <location>
        <begin position="59"/>
        <end position="115"/>
    </location>
</feature>
<accession>A0ABD0T1Y4</accession>